<keyword evidence="10 23" id="KW-0418">Kinase</keyword>
<dbReference type="GO" id="GO:0080090">
    <property type="term" value="P:regulation of primary metabolic process"/>
    <property type="evidence" value="ECO:0007669"/>
    <property type="project" value="UniProtKB-ARBA"/>
</dbReference>
<dbReference type="GO" id="GO:0010468">
    <property type="term" value="P:regulation of gene expression"/>
    <property type="evidence" value="ECO:0007669"/>
    <property type="project" value="UniProtKB-ARBA"/>
</dbReference>
<dbReference type="FunFam" id="1.20.1440.180:FF:000001">
    <property type="entry name" value="Serine/threonine-protein kinase/endoribonuclease IRE1"/>
    <property type="match status" value="1"/>
</dbReference>
<feature type="region of interest" description="Disordered" evidence="19">
    <location>
        <begin position="1028"/>
        <end position="1068"/>
    </location>
</feature>
<accession>A0A067QMX0</accession>
<evidence type="ECO:0000256" key="16">
    <source>
        <dbReference type="ARBA" id="ARBA00023268"/>
    </source>
</evidence>
<keyword evidence="6" id="KW-0808">Transferase</keyword>
<keyword evidence="16" id="KW-0511">Multifunctional enzyme</keyword>
<dbReference type="InterPro" id="IPR011009">
    <property type="entry name" value="Kinase-like_dom_sf"/>
</dbReference>
<dbReference type="STRING" id="136037.A0A067QMX0"/>
<dbReference type="GO" id="GO:0005524">
    <property type="term" value="F:ATP binding"/>
    <property type="evidence" value="ECO:0007669"/>
    <property type="project" value="UniProtKB-KW"/>
</dbReference>
<dbReference type="InterPro" id="IPR010513">
    <property type="entry name" value="KEN_dom"/>
</dbReference>
<evidence type="ECO:0000313" key="23">
    <source>
        <dbReference type="EMBL" id="KDR10833.1"/>
    </source>
</evidence>
<dbReference type="PROSITE" id="PS51392">
    <property type="entry name" value="KEN"/>
    <property type="match status" value="1"/>
</dbReference>
<keyword evidence="4" id="KW-0723">Serine/threonine-protein kinase</keyword>
<dbReference type="FunFam" id="3.30.200.20:FF:000077">
    <property type="entry name" value="Putative Serine/threonine-protein kinase/endoribonuclease IRE1"/>
    <property type="match status" value="1"/>
</dbReference>
<evidence type="ECO:0000256" key="11">
    <source>
        <dbReference type="ARBA" id="ARBA00022801"/>
    </source>
</evidence>
<dbReference type="SMART" id="SM00564">
    <property type="entry name" value="PQQ"/>
    <property type="match status" value="4"/>
</dbReference>
<evidence type="ECO:0000256" key="3">
    <source>
        <dbReference type="ARBA" id="ARBA00012513"/>
    </source>
</evidence>
<keyword evidence="9" id="KW-0547">Nucleotide-binding</keyword>
<dbReference type="GO" id="GO:0016787">
    <property type="term" value="F:hydrolase activity"/>
    <property type="evidence" value="ECO:0007669"/>
    <property type="project" value="UniProtKB-KW"/>
</dbReference>
<dbReference type="Pfam" id="PF00069">
    <property type="entry name" value="Pkinase"/>
    <property type="match status" value="1"/>
</dbReference>
<keyword evidence="12" id="KW-0256">Endoplasmic reticulum</keyword>
<dbReference type="Gene3D" id="2.130.10.10">
    <property type="entry name" value="YVTN repeat-like/Quinoprotein amine dehydrogenase"/>
    <property type="match status" value="1"/>
</dbReference>
<reference evidence="23 24" key="1">
    <citation type="journal article" date="2014" name="Nat. Commun.">
        <title>Molecular traces of alternative social organization in a termite genome.</title>
        <authorList>
            <person name="Terrapon N."/>
            <person name="Li C."/>
            <person name="Robertson H.M."/>
            <person name="Ji L."/>
            <person name="Meng X."/>
            <person name="Booth W."/>
            <person name="Chen Z."/>
            <person name="Childers C.P."/>
            <person name="Glastad K.M."/>
            <person name="Gokhale K."/>
            <person name="Gowin J."/>
            <person name="Gronenberg W."/>
            <person name="Hermansen R.A."/>
            <person name="Hu H."/>
            <person name="Hunt B.G."/>
            <person name="Huylmans A.K."/>
            <person name="Khalil S.M."/>
            <person name="Mitchell R.D."/>
            <person name="Munoz-Torres M.C."/>
            <person name="Mustard J.A."/>
            <person name="Pan H."/>
            <person name="Reese J.T."/>
            <person name="Scharf M.E."/>
            <person name="Sun F."/>
            <person name="Vogel H."/>
            <person name="Xiao J."/>
            <person name="Yang W."/>
            <person name="Yang Z."/>
            <person name="Yang Z."/>
            <person name="Zhou J."/>
            <person name="Zhu J."/>
            <person name="Brent C.S."/>
            <person name="Elsik C.G."/>
            <person name="Goodisman M.A."/>
            <person name="Liberles D.A."/>
            <person name="Roe R.M."/>
            <person name="Vargo E.L."/>
            <person name="Vilcinskas A."/>
            <person name="Wang J."/>
            <person name="Bornberg-Bauer E."/>
            <person name="Korb J."/>
            <person name="Zhang G."/>
            <person name="Liebig J."/>
        </authorList>
    </citation>
    <scope>NUCLEOTIDE SEQUENCE [LARGE SCALE GENOMIC DNA]</scope>
    <source>
        <tissue evidence="23">Whole organism</tissue>
    </source>
</reference>
<evidence type="ECO:0000256" key="19">
    <source>
        <dbReference type="SAM" id="MobiDB-lite"/>
    </source>
</evidence>
<evidence type="ECO:0000256" key="17">
    <source>
        <dbReference type="ARBA" id="ARBA00047899"/>
    </source>
</evidence>
<evidence type="ECO:0000256" key="8">
    <source>
        <dbReference type="ARBA" id="ARBA00022729"/>
    </source>
</evidence>
<evidence type="ECO:0000256" key="4">
    <source>
        <dbReference type="ARBA" id="ARBA00022527"/>
    </source>
</evidence>
<dbReference type="Gene3D" id="1.10.510.10">
    <property type="entry name" value="Transferase(Phosphotransferase) domain 1"/>
    <property type="match status" value="1"/>
</dbReference>
<dbReference type="Pfam" id="PF06479">
    <property type="entry name" value="Ribonuc_2-5A"/>
    <property type="match status" value="1"/>
</dbReference>
<dbReference type="SMART" id="SM00580">
    <property type="entry name" value="PUG"/>
    <property type="match status" value="1"/>
</dbReference>
<keyword evidence="15" id="KW-0472">Membrane</keyword>
<dbReference type="GO" id="GO:0070059">
    <property type="term" value="P:intrinsic apoptotic signaling pathway in response to endoplasmic reticulum stress"/>
    <property type="evidence" value="ECO:0007669"/>
    <property type="project" value="TreeGrafter"/>
</dbReference>
<dbReference type="eggNOG" id="KOG1027">
    <property type="taxonomic scope" value="Eukaryota"/>
</dbReference>
<dbReference type="InterPro" id="IPR008271">
    <property type="entry name" value="Ser/Thr_kinase_AS"/>
</dbReference>
<dbReference type="SMART" id="SM00220">
    <property type="entry name" value="S_TKc"/>
    <property type="match status" value="1"/>
</dbReference>
<evidence type="ECO:0000256" key="12">
    <source>
        <dbReference type="ARBA" id="ARBA00022824"/>
    </source>
</evidence>
<dbReference type="PANTHER" id="PTHR13954:SF6">
    <property type="entry name" value="NON-SPECIFIC SERINE_THREONINE PROTEIN KINASE"/>
    <property type="match status" value="1"/>
</dbReference>
<feature type="domain" description="Protein kinase" evidence="21">
    <location>
        <begin position="576"/>
        <end position="832"/>
    </location>
</feature>
<dbReference type="CDD" id="cd09769">
    <property type="entry name" value="Luminal_IRE1"/>
    <property type="match status" value="1"/>
</dbReference>
<feature type="compositionally biased region" description="Basic and acidic residues" evidence="19">
    <location>
        <begin position="1048"/>
        <end position="1068"/>
    </location>
</feature>
<dbReference type="InterPro" id="IPR038357">
    <property type="entry name" value="KEN_sf"/>
</dbReference>
<evidence type="ECO:0000256" key="7">
    <source>
        <dbReference type="ARBA" id="ARBA00022692"/>
    </source>
</evidence>
<dbReference type="CDD" id="cd10422">
    <property type="entry name" value="RNase_Ire1"/>
    <property type="match status" value="1"/>
</dbReference>
<keyword evidence="7" id="KW-0812">Transmembrane</keyword>
<keyword evidence="14" id="KW-1133">Transmembrane helix</keyword>
<dbReference type="OMA" id="NYWVERF"/>
<dbReference type="CDD" id="cd13982">
    <property type="entry name" value="STKc_IRE1"/>
    <property type="match status" value="1"/>
</dbReference>
<evidence type="ECO:0000256" key="15">
    <source>
        <dbReference type="ARBA" id="ARBA00023136"/>
    </source>
</evidence>
<keyword evidence="8 20" id="KW-0732">Signal</keyword>
<keyword evidence="11" id="KW-0378">Hydrolase</keyword>
<evidence type="ECO:0000256" key="18">
    <source>
        <dbReference type="ARBA" id="ARBA00048679"/>
    </source>
</evidence>
<protein>
    <recommendedName>
        <fullName evidence="3">non-specific serine/threonine protein kinase</fullName>
        <ecNumber evidence="3">2.7.11.1</ecNumber>
    </recommendedName>
</protein>
<feature type="signal peptide" evidence="20">
    <location>
        <begin position="1"/>
        <end position="21"/>
    </location>
</feature>
<dbReference type="OrthoDB" id="63989at2759"/>
<dbReference type="GO" id="GO:0036498">
    <property type="term" value="P:IRE1-mediated unfolded protein response"/>
    <property type="evidence" value="ECO:0007669"/>
    <property type="project" value="TreeGrafter"/>
</dbReference>
<dbReference type="Gene3D" id="3.30.200.20">
    <property type="entry name" value="Phosphorylase Kinase, domain 1"/>
    <property type="match status" value="1"/>
</dbReference>
<evidence type="ECO:0000256" key="1">
    <source>
        <dbReference type="ARBA" id="ARBA00001946"/>
    </source>
</evidence>
<name>A0A067QMX0_ZOONE</name>
<comment type="subcellular location">
    <subcellularLocation>
        <location evidence="2">Endoplasmic reticulum membrane</location>
        <topology evidence="2">Single-pass type I membrane protein</topology>
    </subcellularLocation>
</comment>
<evidence type="ECO:0000313" key="24">
    <source>
        <dbReference type="Proteomes" id="UP000027135"/>
    </source>
</evidence>
<dbReference type="AlphaFoldDB" id="A0A067QMX0"/>
<evidence type="ECO:0000256" key="10">
    <source>
        <dbReference type="ARBA" id="ARBA00022777"/>
    </source>
</evidence>
<dbReference type="SUPFAM" id="SSF56112">
    <property type="entry name" value="Protein kinase-like (PK-like)"/>
    <property type="match status" value="1"/>
</dbReference>
<dbReference type="FunCoup" id="A0A067QMX0">
    <property type="interactions" value="411"/>
</dbReference>
<dbReference type="GO" id="GO:0004674">
    <property type="term" value="F:protein serine/threonine kinase activity"/>
    <property type="evidence" value="ECO:0007669"/>
    <property type="project" value="UniProtKB-KW"/>
</dbReference>
<feature type="chain" id="PRO_5001644172" description="non-specific serine/threonine protein kinase" evidence="20">
    <location>
        <begin position="22"/>
        <end position="1230"/>
    </location>
</feature>
<keyword evidence="5" id="KW-0597">Phosphoprotein</keyword>
<sequence>MQHIMRRVFTFLLIVLPFTASKDASITEGSSKNPVQEWDDPLLLLSTLDGSFYGVGQKTGYIRWTLKDEPAVKVPVDTTKAIIPLFLPDPKDGSLYVLGSSEREALKKLPFTIPQLVASSPCRSSDGILYTGKKIDTWFAMDPNTGVKQEILSFNKADKTCPLDSSDFIFIGRSEYNIIMFDSKQKERRWNVTFYDYSSNVMDADALNNYEFVHFTASSTGRTVSLDRRVGTLLWEENYGSPVIAIYLLQNEGLVSVPFTIVAEETLDHLVTQFTSSSDQIRVSDKMKLYPTLYVGEHLHGLYALPSLVDQNTVTIGPAQTGTLLLEGPSQLQSHHEPTLQYHGSSSSSGLPLPGHNVRLSQSSNHVDIPLTFQSLPKEKNDITEPVILLGYYKVPDYTKTVLQIAGRSDKIITTPESLVIVDDNETSSERTAEDLESVKSSVETLVSMLQNEEKRTNEKQNLGAQAKEPGGAWEKLASSNITFYLSKDFITFSYGTAKLWLNQQENKGLKLTLIVLVGCIFAMFWYYNGQVREYQQLSQGSQSSSRSISGDQSLAISALAEDVGGGNVQVGKITFNTSEILGNGCEGTFVFKGMFDNRAVAVKRLLPECFTFADREVDLLRESDEHGNVVRYFCMEQDKQFRYIALELCAATLQDYVEGKFICTTLSALEILHQSTAGLEHLHSLDIVHRDIKPHNVLLSMPNAKGEIRAMISDFGLCKKLKLGRMSFSRRSGVAGTDGWIAPEMLNGFSRTTCAVDIFSLGCVFHYVLSNGNHPFGDALRRQGNIISGEFRLSDLQGEEKLLQRILVEQMISSDPMERPPASAVRIHPIFWNKNQVLTFFQDVSDRVEKDDQESLVLQALEQGAHNVVRDDWRNVIDSEVAQDLRKYRNYRGTSVRDLLRALRNKKHHYRELSQEAQQSLGEIPNKFIDYWTQRFPLLLLHTWITMQCVKNEPIFSQYYHKDYIFSQSLYVNGSKDACSAYSSVTLADNKLNAVQQWIKMKPEPDTAKRDKTQIPNDISEQQYFKQNNFKARKDSEMSPNIRRRNDRGGNRKESSPKRFRNTRRDSYALKSENWRAEDDPTRHLYQKIDLARARDNVNITDQPRHLHNTQYSRDSPENLVLWRDVGRQTDTRKTLEITGTYDTPDFIHRPELKRTDCSDLKPSEIFQTENSLPVAVDYEKQALPSFRQQYKQLKNDDRNQTVKKHHRHKSAEATAVWTLPKSLPPTSD</sequence>
<dbReference type="InterPro" id="IPR045133">
    <property type="entry name" value="IRE1/2-like"/>
</dbReference>
<dbReference type="SUPFAM" id="SSF50998">
    <property type="entry name" value="Quinoprotein alcohol dehydrogenase-like"/>
    <property type="match status" value="1"/>
</dbReference>
<evidence type="ECO:0000256" key="5">
    <source>
        <dbReference type="ARBA" id="ARBA00022553"/>
    </source>
</evidence>
<evidence type="ECO:0000256" key="13">
    <source>
        <dbReference type="ARBA" id="ARBA00022840"/>
    </source>
</evidence>
<keyword evidence="24" id="KW-1185">Reference proteome</keyword>
<dbReference type="Proteomes" id="UP000027135">
    <property type="component" value="Unassembled WGS sequence"/>
</dbReference>
<dbReference type="InterPro" id="IPR015943">
    <property type="entry name" value="WD40/YVTN_repeat-like_dom_sf"/>
</dbReference>
<dbReference type="EMBL" id="KK853134">
    <property type="protein sequence ID" value="KDR10833.1"/>
    <property type="molecule type" value="Genomic_DNA"/>
</dbReference>
<proteinExistence type="predicted"/>
<dbReference type="InParanoid" id="A0A067QMX0"/>
<dbReference type="Gene3D" id="1.20.1440.180">
    <property type="entry name" value="KEN domain"/>
    <property type="match status" value="1"/>
</dbReference>
<dbReference type="EC" id="2.7.11.1" evidence="3"/>
<gene>
    <name evidence="23" type="ORF">L798_14815</name>
</gene>
<dbReference type="GO" id="GO:1990604">
    <property type="term" value="C:IRE1-TRAF2-ASK1 complex"/>
    <property type="evidence" value="ECO:0007669"/>
    <property type="project" value="TreeGrafter"/>
</dbReference>
<evidence type="ECO:0000256" key="20">
    <source>
        <dbReference type="SAM" id="SignalP"/>
    </source>
</evidence>
<comment type="catalytic activity">
    <reaction evidence="18">
        <text>L-seryl-[protein] + ATP = O-phospho-L-seryl-[protein] + ADP + H(+)</text>
        <dbReference type="Rhea" id="RHEA:17989"/>
        <dbReference type="Rhea" id="RHEA-COMP:9863"/>
        <dbReference type="Rhea" id="RHEA-COMP:11604"/>
        <dbReference type="ChEBI" id="CHEBI:15378"/>
        <dbReference type="ChEBI" id="CHEBI:29999"/>
        <dbReference type="ChEBI" id="CHEBI:30616"/>
        <dbReference type="ChEBI" id="CHEBI:83421"/>
        <dbReference type="ChEBI" id="CHEBI:456216"/>
        <dbReference type="EC" id="2.7.11.1"/>
    </reaction>
</comment>
<evidence type="ECO:0000256" key="9">
    <source>
        <dbReference type="ARBA" id="ARBA00022741"/>
    </source>
</evidence>
<dbReference type="PANTHER" id="PTHR13954">
    <property type="entry name" value="IRE1-RELATED"/>
    <property type="match status" value="1"/>
</dbReference>
<dbReference type="InterPro" id="IPR000719">
    <property type="entry name" value="Prot_kinase_dom"/>
</dbReference>
<evidence type="ECO:0000256" key="2">
    <source>
        <dbReference type="ARBA" id="ARBA00004115"/>
    </source>
</evidence>
<dbReference type="InterPro" id="IPR011047">
    <property type="entry name" value="Quinoprotein_ADH-like_sf"/>
</dbReference>
<evidence type="ECO:0000259" key="22">
    <source>
        <dbReference type="PROSITE" id="PS51392"/>
    </source>
</evidence>
<dbReference type="GO" id="GO:0051082">
    <property type="term" value="F:unfolded protein binding"/>
    <property type="evidence" value="ECO:0007669"/>
    <property type="project" value="TreeGrafter"/>
</dbReference>
<evidence type="ECO:0000256" key="14">
    <source>
        <dbReference type="ARBA" id="ARBA00022989"/>
    </source>
</evidence>
<organism evidence="23 24">
    <name type="scientific">Zootermopsis nevadensis</name>
    <name type="common">Dampwood termite</name>
    <dbReference type="NCBI Taxonomy" id="136037"/>
    <lineage>
        <taxon>Eukaryota</taxon>
        <taxon>Metazoa</taxon>
        <taxon>Ecdysozoa</taxon>
        <taxon>Arthropoda</taxon>
        <taxon>Hexapoda</taxon>
        <taxon>Insecta</taxon>
        <taxon>Pterygota</taxon>
        <taxon>Neoptera</taxon>
        <taxon>Polyneoptera</taxon>
        <taxon>Dictyoptera</taxon>
        <taxon>Blattodea</taxon>
        <taxon>Blattoidea</taxon>
        <taxon>Termitoidae</taxon>
        <taxon>Termopsidae</taxon>
        <taxon>Zootermopsis</taxon>
    </lineage>
</organism>
<feature type="domain" description="KEN" evidence="22">
    <location>
        <begin position="835"/>
        <end position="963"/>
    </location>
</feature>
<comment type="catalytic activity">
    <reaction evidence="17">
        <text>L-threonyl-[protein] + ATP = O-phospho-L-threonyl-[protein] + ADP + H(+)</text>
        <dbReference type="Rhea" id="RHEA:46608"/>
        <dbReference type="Rhea" id="RHEA-COMP:11060"/>
        <dbReference type="Rhea" id="RHEA-COMP:11605"/>
        <dbReference type="ChEBI" id="CHEBI:15378"/>
        <dbReference type="ChEBI" id="CHEBI:30013"/>
        <dbReference type="ChEBI" id="CHEBI:30616"/>
        <dbReference type="ChEBI" id="CHEBI:61977"/>
        <dbReference type="ChEBI" id="CHEBI:456216"/>
        <dbReference type="EC" id="2.7.11.1"/>
    </reaction>
</comment>
<evidence type="ECO:0000256" key="6">
    <source>
        <dbReference type="ARBA" id="ARBA00022679"/>
    </source>
</evidence>
<keyword evidence="13" id="KW-0067">ATP-binding</keyword>
<dbReference type="GO" id="GO:0006397">
    <property type="term" value="P:mRNA processing"/>
    <property type="evidence" value="ECO:0007669"/>
    <property type="project" value="InterPro"/>
</dbReference>
<dbReference type="PROSITE" id="PS00108">
    <property type="entry name" value="PROTEIN_KINASE_ST"/>
    <property type="match status" value="1"/>
</dbReference>
<comment type="cofactor">
    <cofactor evidence="1">
        <name>Mg(2+)</name>
        <dbReference type="ChEBI" id="CHEBI:18420"/>
    </cofactor>
</comment>
<evidence type="ECO:0000259" key="21">
    <source>
        <dbReference type="PROSITE" id="PS50011"/>
    </source>
</evidence>
<dbReference type="InterPro" id="IPR018391">
    <property type="entry name" value="PQQ_b-propeller_rpt"/>
</dbReference>
<dbReference type="GO" id="GO:0004521">
    <property type="term" value="F:RNA endonuclease activity"/>
    <property type="evidence" value="ECO:0007669"/>
    <property type="project" value="InterPro"/>
</dbReference>
<dbReference type="PROSITE" id="PS50011">
    <property type="entry name" value="PROTEIN_KINASE_DOM"/>
    <property type="match status" value="1"/>
</dbReference>